<dbReference type="KEGG" id="aagg:ETAA8_69430"/>
<evidence type="ECO:0000256" key="5">
    <source>
        <dbReference type="SAM" id="Phobius"/>
    </source>
</evidence>
<feature type="region of interest" description="Disordered" evidence="4">
    <location>
        <begin position="55"/>
        <end position="121"/>
    </location>
</feature>
<dbReference type="EMBL" id="CP036274">
    <property type="protein sequence ID" value="QDU31783.1"/>
    <property type="molecule type" value="Genomic_DNA"/>
</dbReference>
<keyword evidence="7" id="KW-1185">Reference proteome</keyword>
<organism evidence="6 7">
    <name type="scientific">Anatilimnocola aggregata</name>
    <dbReference type="NCBI Taxonomy" id="2528021"/>
    <lineage>
        <taxon>Bacteria</taxon>
        <taxon>Pseudomonadati</taxon>
        <taxon>Planctomycetota</taxon>
        <taxon>Planctomycetia</taxon>
        <taxon>Pirellulales</taxon>
        <taxon>Pirellulaceae</taxon>
        <taxon>Anatilimnocola</taxon>
    </lineage>
</organism>
<dbReference type="Gene3D" id="2.40.10.10">
    <property type="entry name" value="Trypsin-like serine proteases"/>
    <property type="match status" value="2"/>
</dbReference>
<evidence type="ECO:0000256" key="3">
    <source>
        <dbReference type="ARBA" id="ARBA00022801"/>
    </source>
</evidence>
<proteinExistence type="inferred from homology"/>
<dbReference type="GO" id="GO:0006508">
    <property type="term" value="P:proteolysis"/>
    <property type="evidence" value="ECO:0007669"/>
    <property type="project" value="UniProtKB-KW"/>
</dbReference>
<evidence type="ECO:0000256" key="1">
    <source>
        <dbReference type="ARBA" id="ARBA00010541"/>
    </source>
</evidence>
<dbReference type="Proteomes" id="UP000315017">
    <property type="component" value="Chromosome"/>
</dbReference>
<dbReference type="GO" id="GO:0004252">
    <property type="term" value="F:serine-type endopeptidase activity"/>
    <property type="evidence" value="ECO:0007669"/>
    <property type="project" value="InterPro"/>
</dbReference>
<dbReference type="InterPro" id="IPR001940">
    <property type="entry name" value="Peptidase_S1C"/>
</dbReference>
<dbReference type="PANTHER" id="PTHR43343:SF3">
    <property type="entry name" value="PROTEASE DO-LIKE 8, CHLOROPLASTIC"/>
    <property type="match status" value="1"/>
</dbReference>
<sequence length="873" mass="92139">MSEVLCRCTACSAKFKVDAKYAGRKARCPKCSQVVEVPAAGSAPVSSSTTIVPTLTTVAPPKSSPAPAAPGAHPDQFPPSHPASKLAPPAHASSSSIPVSKPVPSRTLPAHRPPPPVAVPVHEQPMNALVEEPVPVPQHTPYANQYADPYAQPHGAQPHGAPVNPALSAPQAPANPADSLGFQLNVSRPKVSSASAIHAAPSDPHAAPGLPSKPIKASGNSALPLIIAGVVGLMLIVGGAGAGFVLLNSGGKTVAKGTKNGGKSAIVKGTGKLVIDWAEEDRKETFQVFIDTKPEITLSKGELYYDLSPGEHALILRRRGYARVDTKVTIVAGQTTTYKPEWTKDVFGTGGSTIASKGPGGATKSDGTDFSVGLGAGSPVTGFEGFTQNFHLAKEAALKSQKGILIIFGSSDTDSQTQSLARLVQEQALKDQITAAYVPVIIDLPRTREGHNNLFDSAQNFAMLREFGLRQIPALALLDYKGKTYYLQTEWKNGTKDLKGYLSEGEADRTERDRMWAEVKGESLDPAVKLVEWLLEKKLVSRYKEEIDNWSRVATRLDPNNEKGQLESFVEAGLMVKAVDTDADDEIEVTQFVEPLKDWLTNKKFVNDDRGARMHILAASLLGRADRRDEALKHLSRAATYSPKDAKLKEAIASAKELIERGSILSSGTGFLVSDAGYIMTNHHVIDGPGKVVVRLPGGKDTIDATVIAKDADRDMAILKVTLPAGSTIKPISVSPAAVGRGLNVAAFGYPLGDALGSNLKLTTGGVMALPDESNENMITLDLRVNPGNSGGPLCDQKGNVVGMVTAKTGGNIFAGVDSYGLAIPSNDLVKFLDMHLPGGTPRPEVKAGADLGNWSAVDGIVSPGVLMILKVE</sequence>
<name>A0A517YNI1_9BACT</name>
<keyword evidence="5" id="KW-0812">Transmembrane</keyword>
<evidence type="ECO:0000313" key="6">
    <source>
        <dbReference type="EMBL" id="QDU31783.1"/>
    </source>
</evidence>
<keyword evidence="5" id="KW-0472">Membrane</keyword>
<dbReference type="OrthoDB" id="265630at2"/>
<dbReference type="AlphaFoldDB" id="A0A517YNI1"/>
<dbReference type="PANTHER" id="PTHR43343">
    <property type="entry name" value="PEPTIDASE S12"/>
    <property type="match status" value="1"/>
</dbReference>
<keyword evidence="2 6" id="KW-0645">Protease</keyword>
<keyword evidence="3" id="KW-0378">Hydrolase</keyword>
<feature type="compositionally biased region" description="Low complexity" evidence="4">
    <location>
        <begin position="82"/>
        <end position="105"/>
    </location>
</feature>
<keyword evidence="5" id="KW-1133">Transmembrane helix</keyword>
<gene>
    <name evidence="6" type="primary">hhoA_2</name>
    <name evidence="6" type="ORF">ETAA8_69430</name>
</gene>
<reference evidence="6 7" key="1">
    <citation type="submission" date="2019-02" db="EMBL/GenBank/DDBJ databases">
        <title>Deep-cultivation of Planctomycetes and their phenomic and genomic characterization uncovers novel biology.</title>
        <authorList>
            <person name="Wiegand S."/>
            <person name="Jogler M."/>
            <person name="Boedeker C."/>
            <person name="Pinto D."/>
            <person name="Vollmers J."/>
            <person name="Rivas-Marin E."/>
            <person name="Kohn T."/>
            <person name="Peeters S.H."/>
            <person name="Heuer A."/>
            <person name="Rast P."/>
            <person name="Oberbeckmann S."/>
            <person name="Bunk B."/>
            <person name="Jeske O."/>
            <person name="Meyerdierks A."/>
            <person name="Storesund J.E."/>
            <person name="Kallscheuer N."/>
            <person name="Luecker S."/>
            <person name="Lage O.M."/>
            <person name="Pohl T."/>
            <person name="Merkel B.J."/>
            <person name="Hornburger P."/>
            <person name="Mueller R.-W."/>
            <person name="Bruemmer F."/>
            <person name="Labrenz M."/>
            <person name="Spormann A.M."/>
            <person name="Op den Camp H."/>
            <person name="Overmann J."/>
            <person name="Amann R."/>
            <person name="Jetten M.S.M."/>
            <person name="Mascher T."/>
            <person name="Medema M.H."/>
            <person name="Devos D.P."/>
            <person name="Kaster A.-K."/>
            <person name="Ovreas L."/>
            <person name="Rohde M."/>
            <person name="Galperin M.Y."/>
            <person name="Jogler C."/>
        </authorList>
    </citation>
    <scope>NUCLEOTIDE SEQUENCE [LARGE SCALE GENOMIC DNA]</scope>
    <source>
        <strain evidence="6 7">ETA_A8</strain>
    </source>
</reference>
<feature type="transmembrane region" description="Helical" evidence="5">
    <location>
        <begin position="222"/>
        <end position="247"/>
    </location>
</feature>
<dbReference type="PRINTS" id="PR00834">
    <property type="entry name" value="PROTEASES2C"/>
</dbReference>
<evidence type="ECO:0000313" key="7">
    <source>
        <dbReference type="Proteomes" id="UP000315017"/>
    </source>
</evidence>
<protein>
    <submittedName>
        <fullName evidence="6">Serine protease HhoA</fullName>
    </submittedName>
</protein>
<accession>A0A517YNI1</accession>
<feature type="region of interest" description="Disordered" evidence="4">
    <location>
        <begin position="193"/>
        <end position="213"/>
    </location>
</feature>
<dbReference type="InterPro" id="IPR051201">
    <property type="entry name" value="Chloro_Bact_Ser_Proteases"/>
</dbReference>
<evidence type="ECO:0000256" key="4">
    <source>
        <dbReference type="SAM" id="MobiDB-lite"/>
    </source>
</evidence>
<dbReference type="RefSeq" id="WP_145099493.1">
    <property type="nucleotide sequence ID" value="NZ_CP036274.1"/>
</dbReference>
<dbReference type="Pfam" id="PF13365">
    <property type="entry name" value="Trypsin_2"/>
    <property type="match status" value="1"/>
</dbReference>
<feature type="region of interest" description="Disordered" evidence="4">
    <location>
        <begin position="136"/>
        <end position="181"/>
    </location>
</feature>
<comment type="similarity">
    <text evidence="1">Belongs to the peptidase S1C family.</text>
</comment>
<dbReference type="InterPro" id="IPR009003">
    <property type="entry name" value="Peptidase_S1_PA"/>
</dbReference>
<dbReference type="SUPFAM" id="SSF50494">
    <property type="entry name" value="Trypsin-like serine proteases"/>
    <property type="match status" value="1"/>
</dbReference>
<dbReference type="InterPro" id="IPR043504">
    <property type="entry name" value="Peptidase_S1_PA_chymotrypsin"/>
</dbReference>
<evidence type="ECO:0000256" key="2">
    <source>
        <dbReference type="ARBA" id="ARBA00022670"/>
    </source>
</evidence>